<evidence type="ECO:0000256" key="2">
    <source>
        <dbReference type="ARBA" id="ARBA00007653"/>
    </source>
</evidence>
<organism evidence="8 9">
    <name type="scientific">candidate division KSB3 bacterium</name>
    <dbReference type="NCBI Taxonomy" id="2044937"/>
    <lineage>
        <taxon>Bacteria</taxon>
        <taxon>candidate division KSB3</taxon>
    </lineage>
</organism>
<comment type="cofactor">
    <cofactor evidence="1">
        <name>FAD</name>
        <dbReference type="ChEBI" id="CHEBI:57692"/>
    </cofactor>
</comment>
<dbReference type="InterPro" id="IPR047001">
    <property type="entry name" value="MnmG_C_subdom"/>
</dbReference>
<dbReference type="FunFam" id="1.10.150.570:FF:000001">
    <property type="entry name" value="tRNA uridine 5-carboxymethylaminomethyl modification enzyme MnmG"/>
    <property type="match status" value="1"/>
</dbReference>
<evidence type="ECO:0000313" key="9">
    <source>
        <dbReference type="Proteomes" id="UP000649604"/>
    </source>
</evidence>
<evidence type="ECO:0000256" key="5">
    <source>
        <dbReference type="ARBA" id="ARBA00022827"/>
    </source>
</evidence>
<protein>
    <submittedName>
        <fullName evidence="8">tRNA uridine-5-carboxymethylaminomethyl(34) synthesis enzyme MnmG</fullName>
    </submittedName>
</protein>
<dbReference type="SMART" id="SM01228">
    <property type="entry name" value="GIDA_assoc_3"/>
    <property type="match status" value="1"/>
</dbReference>
<feature type="domain" description="tRNA uridine 5-carboxymethylaminomethyl modification enzyme C-terminal subdomain" evidence="7">
    <location>
        <begin position="1"/>
        <end position="59"/>
    </location>
</feature>
<keyword evidence="5" id="KW-0274">FAD</keyword>
<dbReference type="GO" id="GO:0030488">
    <property type="term" value="P:tRNA methylation"/>
    <property type="evidence" value="ECO:0007669"/>
    <property type="project" value="TreeGrafter"/>
</dbReference>
<dbReference type="AlphaFoldDB" id="A0A9D5K0I0"/>
<keyword evidence="4" id="KW-0819">tRNA processing</keyword>
<evidence type="ECO:0000256" key="6">
    <source>
        <dbReference type="ARBA" id="ARBA00025948"/>
    </source>
</evidence>
<dbReference type="Pfam" id="PF13932">
    <property type="entry name" value="SAM_GIDA_C"/>
    <property type="match status" value="1"/>
</dbReference>
<dbReference type="Proteomes" id="UP000649604">
    <property type="component" value="Unassembled WGS sequence"/>
</dbReference>
<dbReference type="InterPro" id="IPR002218">
    <property type="entry name" value="MnmG-rel"/>
</dbReference>
<feature type="non-terminal residue" evidence="8">
    <location>
        <position position="1"/>
    </location>
</feature>
<comment type="caution">
    <text evidence="8">The sequence shown here is derived from an EMBL/GenBank/DDBJ whole genome shotgun (WGS) entry which is preliminary data.</text>
</comment>
<dbReference type="GO" id="GO:0050660">
    <property type="term" value="F:flavin adenine dinucleotide binding"/>
    <property type="evidence" value="ECO:0007669"/>
    <property type="project" value="InterPro"/>
</dbReference>
<proteinExistence type="inferred from homology"/>
<dbReference type="PANTHER" id="PTHR11806:SF0">
    <property type="entry name" value="PROTEIN MTO1 HOMOLOG, MITOCHONDRIAL"/>
    <property type="match status" value="1"/>
</dbReference>
<dbReference type="InterPro" id="IPR044920">
    <property type="entry name" value="MnmG_C_subdom_sf"/>
</dbReference>
<evidence type="ECO:0000256" key="4">
    <source>
        <dbReference type="ARBA" id="ARBA00022694"/>
    </source>
</evidence>
<sequence>VQKFKRLEQKRIPDDFDYTHVQGLSRELQERLHAVRPISLGQASRIAGMTPAALSILAVWLEKKRRM</sequence>
<dbReference type="EMBL" id="WJJP01000756">
    <property type="protein sequence ID" value="MBD3327550.1"/>
    <property type="molecule type" value="Genomic_DNA"/>
</dbReference>
<reference evidence="8" key="1">
    <citation type="submission" date="2019-11" db="EMBL/GenBank/DDBJ databases">
        <title>Microbial mats filling the niche in hypersaline microbial mats.</title>
        <authorList>
            <person name="Wong H.L."/>
            <person name="Macleod F.I."/>
            <person name="White R.A. III"/>
            <person name="Burns B.P."/>
        </authorList>
    </citation>
    <scope>NUCLEOTIDE SEQUENCE</scope>
    <source>
        <strain evidence="8">Rbin_158</strain>
    </source>
</reference>
<dbReference type="GO" id="GO:0002098">
    <property type="term" value="P:tRNA wobble uridine modification"/>
    <property type="evidence" value="ECO:0007669"/>
    <property type="project" value="TreeGrafter"/>
</dbReference>
<evidence type="ECO:0000313" key="8">
    <source>
        <dbReference type="EMBL" id="MBD3327550.1"/>
    </source>
</evidence>
<comment type="similarity">
    <text evidence="2">Belongs to the MnmG family.</text>
</comment>
<dbReference type="PANTHER" id="PTHR11806">
    <property type="entry name" value="GLUCOSE INHIBITED DIVISION PROTEIN A"/>
    <property type="match status" value="1"/>
</dbReference>
<evidence type="ECO:0000256" key="1">
    <source>
        <dbReference type="ARBA" id="ARBA00001974"/>
    </source>
</evidence>
<comment type="subunit">
    <text evidence="6">Homodimer. Heterotetramer of two MnmE and two MnmG subunits.</text>
</comment>
<dbReference type="Gene3D" id="1.10.150.570">
    <property type="entry name" value="GidA associated domain, C-terminal subdomain"/>
    <property type="match status" value="1"/>
</dbReference>
<accession>A0A9D5K0I0</accession>
<keyword evidence="3" id="KW-0285">Flavoprotein</keyword>
<evidence type="ECO:0000256" key="3">
    <source>
        <dbReference type="ARBA" id="ARBA00022630"/>
    </source>
</evidence>
<dbReference type="InterPro" id="IPR026904">
    <property type="entry name" value="MnmG_C"/>
</dbReference>
<dbReference type="GO" id="GO:0005829">
    <property type="term" value="C:cytosol"/>
    <property type="evidence" value="ECO:0007669"/>
    <property type="project" value="TreeGrafter"/>
</dbReference>
<evidence type="ECO:0000259" key="7">
    <source>
        <dbReference type="SMART" id="SM01228"/>
    </source>
</evidence>
<gene>
    <name evidence="8" type="ORF">GF339_23400</name>
</gene>
<name>A0A9D5K0I0_9BACT</name>